<feature type="domain" description="Vps72/YL1 C-terminal" evidence="3">
    <location>
        <begin position="338"/>
        <end position="367"/>
    </location>
</feature>
<name>A0AAD9LIU4_BABDI</name>
<keyword evidence="5" id="KW-1185">Reference proteome</keyword>
<dbReference type="SMART" id="SM00993">
    <property type="entry name" value="YL1_C"/>
    <property type="match status" value="1"/>
</dbReference>
<accession>A0AAD9LIU4</accession>
<feature type="compositionally biased region" description="Acidic residues" evidence="2">
    <location>
        <begin position="82"/>
        <end position="123"/>
    </location>
</feature>
<feature type="region of interest" description="Disordered" evidence="2">
    <location>
        <begin position="1"/>
        <end position="175"/>
    </location>
</feature>
<dbReference type="EMBL" id="JAHBMH010000024">
    <property type="protein sequence ID" value="KAK1938318.1"/>
    <property type="molecule type" value="Genomic_DNA"/>
</dbReference>
<comment type="similarity">
    <text evidence="1">Belongs to the VPS72/YL1 family.</text>
</comment>
<evidence type="ECO:0000313" key="5">
    <source>
        <dbReference type="Proteomes" id="UP001195914"/>
    </source>
</evidence>
<proteinExistence type="inferred from homology"/>
<evidence type="ECO:0000256" key="1">
    <source>
        <dbReference type="ARBA" id="ARBA00006832"/>
    </source>
</evidence>
<dbReference type="PANTHER" id="PTHR13275:SF4">
    <property type="entry name" value="VACUOLAR PROTEIN SORTING-ASSOCIATED PROTEIN 72 HOMOLOG"/>
    <property type="match status" value="1"/>
</dbReference>
<feature type="compositionally biased region" description="Basic and acidic residues" evidence="2">
    <location>
        <begin position="159"/>
        <end position="175"/>
    </location>
</feature>
<dbReference type="PANTHER" id="PTHR13275">
    <property type="entry name" value="YL-1 PROTEIN TRANSCRIPTION FACTOR-LIKE 1"/>
    <property type="match status" value="1"/>
</dbReference>
<evidence type="ECO:0000313" key="4">
    <source>
        <dbReference type="EMBL" id="KAK1938318.1"/>
    </source>
</evidence>
<feature type="compositionally biased region" description="Acidic residues" evidence="2">
    <location>
        <begin position="1"/>
        <end position="40"/>
    </location>
</feature>
<dbReference type="Pfam" id="PF05764">
    <property type="entry name" value="YL1"/>
    <property type="match status" value="1"/>
</dbReference>
<dbReference type="Pfam" id="PF08265">
    <property type="entry name" value="YL1_C"/>
    <property type="match status" value="1"/>
</dbReference>
<dbReference type="InterPro" id="IPR013272">
    <property type="entry name" value="Vps72/YL1_C"/>
</dbReference>
<protein>
    <submittedName>
        <fullName evidence="4">YL1 nuclear protein domain-containing protein</fullName>
    </submittedName>
</protein>
<sequence>MASDSEDVEEQELSESESGVSEEEEDSSDYGSDDESESSFDEMSVGVALELPKRENRGKKYTKLVGEELEKDQQFWGHNTWEEEAVDEDYNCNEDEEQYDSSTDSDFDDPETDEEEGEADESYLTEKRRRKHGAYVDPVLQRNKRTRMAIQKQKAKSISAEKRRPQKHAAEDTVEYNVERSIRETTKKKTEVIMEIERRRDLIRSDISTATTNKKGMAKSKAYTQEELMAMALRTEIENTRSLENLQAWEDEKKRYEDIKKWNYKGNYDIWVCWNSLLSIVAHKATDAYEEEQEIVKVQQPQIEEKPLQLFMFTSGKLPEYYNKVAKDYEEQKTMQKPICAITGQIARYRDPVTGMYYSDAAAYQVIRMHHDDTCNTQMADTLNHLEEMLDELIDTEQLSI</sequence>
<evidence type="ECO:0000259" key="3">
    <source>
        <dbReference type="SMART" id="SM00993"/>
    </source>
</evidence>
<dbReference type="Proteomes" id="UP001195914">
    <property type="component" value="Unassembled WGS sequence"/>
</dbReference>
<dbReference type="InterPro" id="IPR046757">
    <property type="entry name" value="YL1_N"/>
</dbReference>
<dbReference type="GO" id="GO:0005634">
    <property type="term" value="C:nucleus"/>
    <property type="evidence" value="ECO:0007669"/>
    <property type="project" value="TreeGrafter"/>
</dbReference>
<evidence type="ECO:0000256" key="2">
    <source>
        <dbReference type="SAM" id="MobiDB-lite"/>
    </source>
</evidence>
<dbReference type="AlphaFoldDB" id="A0AAD9LIU4"/>
<reference evidence="4" key="2">
    <citation type="submission" date="2021-05" db="EMBL/GenBank/DDBJ databases">
        <authorList>
            <person name="Pain A."/>
        </authorList>
    </citation>
    <scope>NUCLEOTIDE SEQUENCE</scope>
    <source>
        <strain evidence="4">1802A</strain>
    </source>
</reference>
<gene>
    <name evidence="4" type="ORF">X943_000117</name>
</gene>
<reference evidence="4" key="1">
    <citation type="journal article" date="2014" name="Nucleic Acids Res.">
        <title>The evolutionary dynamics of variant antigen genes in Babesia reveal a history of genomic innovation underlying host-parasite interaction.</title>
        <authorList>
            <person name="Jackson A.P."/>
            <person name="Otto T.D."/>
            <person name="Darby A."/>
            <person name="Ramaprasad A."/>
            <person name="Xia D."/>
            <person name="Echaide I.E."/>
            <person name="Farber M."/>
            <person name="Gahlot S."/>
            <person name="Gamble J."/>
            <person name="Gupta D."/>
            <person name="Gupta Y."/>
            <person name="Jackson L."/>
            <person name="Malandrin L."/>
            <person name="Malas T.B."/>
            <person name="Moussa E."/>
            <person name="Nair M."/>
            <person name="Reid A.J."/>
            <person name="Sanders M."/>
            <person name="Sharma J."/>
            <person name="Tracey A."/>
            <person name="Quail M.A."/>
            <person name="Weir W."/>
            <person name="Wastling J.M."/>
            <person name="Hall N."/>
            <person name="Willadsen P."/>
            <person name="Lingelbach K."/>
            <person name="Shiels B."/>
            <person name="Tait A."/>
            <person name="Berriman M."/>
            <person name="Allred D.R."/>
            <person name="Pain A."/>
        </authorList>
    </citation>
    <scope>NUCLEOTIDE SEQUENCE</scope>
    <source>
        <strain evidence="4">1802A</strain>
    </source>
</reference>
<comment type="caution">
    <text evidence="4">The sequence shown here is derived from an EMBL/GenBank/DDBJ whole genome shotgun (WGS) entry which is preliminary data.</text>
</comment>
<organism evidence="4 5">
    <name type="scientific">Babesia divergens</name>
    <dbReference type="NCBI Taxonomy" id="32595"/>
    <lineage>
        <taxon>Eukaryota</taxon>
        <taxon>Sar</taxon>
        <taxon>Alveolata</taxon>
        <taxon>Apicomplexa</taxon>
        <taxon>Aconoidasida</taxon>
        <taxon>Piroplasmida</taxon>
        <taxon>Babesiidae</taxon>
        <taxon>Babesia</taxon>
    </lineage>
</organism>